<gene>
    <name evidence="4" type="ORF">MDA_GLEAN10022554</name>
</gene>
<sequence length="66" mass="7137">MEDSNAFVFIAGVKANEHQIKQAVKNFYDIVSPDGEKKVYVRLATNYDALDVEKKGGGSSKLSSAG</sequence>
<name>L5MF99_MYODS</name>
<dbReference type="InterPro" id="IPR012677">
    <property type="entry name" value="Nucleotide-bd_a/b_plait_sf"/>
</dbReference>
<accession>L5MF99</accession>
<keyword evidence="3" id="KW-0687">Ribonucleoprotein</keyword>
<dbReference type="PANTHER" id="PTHR11620">
    <property type="entry name" value="60S RIBOSOMAL PROTEIN L23A"/>
    <property type="match status" value="1"/>
</dbReference>
<keyword evidence="2 4" id="KW-0689">Ribosomal protein</keyword>
<dbReference type="AlphaFoldDB" id="L5MF99"/>
<keyword evidence="5" id="KW-1185">Reference proteome</keyword>
<evidence type="ECO:0000256" key="3">
    <source>
        <dbReference type="ARBA" id="ARBA00023274"/>
    </source>
</evidence>
<dbReference type="GO" id="GO:0006412">
    <property type="term" value="P:translation"/>
    <property type="evidence" value="ECO:0007669"/>
    <property type="project" value="InterPro"/>
</dbReference>
<reference evidence="5" key="1">
    <citation type="journal article" date="2013" name="Science">
        <title>Comparative analysis of bat genomes provides insight into the evolution of flight and immunity.</title>
        <authorList>
            <person name="Zhang G."/>
            <person name="Cowled C."/>
            <person name="Shi Z."/>
            <person name="Huang Z."/>
            <person name="Bishop-Lilly K.A."/>
            <person name="Fang X."/>
            <person name="Wynne J.W."/>
            <person name="Xiong Z."/>
            <person name="Baker M.L."/>
            <person name="Zhao W."/>
            <person name="Tachedjian M."/>
            <person name="Zhu Y."/>
            <person name="Zhou P."/>
            <person name="Jiang X."/>
            <person name="Ng J."/>
            <person name="Yang L."/>
            <person name="Wu L."/>
            <person name="Xiao J."/>
            <person name="Feng Y."/>
            <person name="Chen Y."/>
            <person name="Sun X."/>
            <person name="Zhang Y."/>
            <person name="Marsh G.A."/>
            <person name="Crameri G."/>
            <person name="Broder C.C."/>
            <person name="Frey K.G."/>
            <person name="Wang L.F."/>
            <person name="Wang J."/>
        </authorList>
    </citation>
    <scope>NUCLEOTIDE SEQUENCE [LARGE SCALE GENOMIC DNA]</scope>
</reference>
<evidence type="ECO:0000256" key="1">
    <source>
        <dbReference type="ARBA" id="ARBA00006700"/>
    </source>
</evidence>
<protein>
    <submittedName>
        <fullName evidence="4">60S ribosomal protein L23a</fullName>
    </submittedName>
</protein>
<evidence type="ECO:0000313" key="4">
    <source>
        <dbReference type="EMBL" id="ELK36413.1"/>
    </source>
</evidence>
<proteinExistence type="inferred from homology"/>
<dbReference type="InterPro" id="IPR013025">
    <property type="entry name" value="Ribosomal_uL23-like"/>
</dbReference>
<dbReference type="GO" id="GO:0044391">
    <property type="term" value="C:ribosomal subunit"/>
    <property type="evidence" value="ECO:0007669"/>
    <property type="project" value="UniProtKB-ARBA"/>
</dbReference>
<organism evidence="4 5">
    <name type="scientific">Myotis davidii</name>
    <name type="common">David's myotis</name>
    <dbReference type="NCBI Taxonomy" id="225400"/>
    <lineage>
        <taxon>Eukaryota</taxon>
        <taxon>Metazoa</taxon>
        <taxon>Chordata</taxon>
        <taxon>Craniata</taxon>
        <taxon>Vertebrata</taxon>
        <taxon>Euteleostomi</taxon>
        <taxon>Mammalia</taxon>
        <taxon>Eutheria</taxon>
        <taxon>Laurasiatheria</taxon>
        <taxon>Chiroptera</taxon>
        <taxon>Yangochiroptera</taxon>
        <taxon>Vespertilionidae</taxon>
        <taxon>Myotis</taxon>
    </lineage>
</organism>
<dbReference type="Proteomes" id="UP000010556">
    <property type="component" value="Unassembled WGS sequence"/>
</dbReference>
<dbReference type="InterPro" id="IPR012678">
    <property type="entry name" value="Ribosomal_uL23/eL15/eS24_sf"/>
</dbReference>
<evidence type="ECO:0000313" key="5">
    <source>
        <dbReference type="Proteomes" id="UP000010556"/>
    </source>
</evidence>
<dbReference type="Gene3D" id="3.30.70.330">
    <property type="match status" value="1"/>
</dbReference>
<comment type="similarity">
    <text evidence="1">Belongs to the universal ribosomal protein uL23 family.</text>
</comment>
<evidence type="ECO:0000256" key="2">
    <source>
        <dbReference type="ARBA" id="ARBA00022980"/>
    </source>
</evidence>
<dbReference type="GO" id="GO:0003735">
    <property type="term" value="F:structural constituent of ribosome"/>
    <property type="evidence" value="ECO:0007669"/>
    <property type="project" value="InterPro"/>
</dbReference>
<dbReference type="SUPFAM" id="SSF54189">
    <property type="entry name" value="Ribosomal proteins S24e, L23 and L15e"/>
    <property type="match status" value="1"/>
</dbReference>
<dbReference type="EMBL" id="KB101600">
    <property type="protein sequence ID" value="ELK36413.1"/>
    <property type="molecule type" value="Genomic_DNA"/>
</dbReference>